<evidence type="ECO:0000259" key="1">
    <source>
        <dbReference type="PROSITE" id="PS50943"/>
    </source>
</evidence>
<dbReference type="Pfam" id="PF13560">
    <property type="entry name" value="HTH_31"/>
    <property type="match status" value="1"/>
</dbReference>
<feature type="domain" description="HTH cro/C1-type" evidence="1">
    <location>
        <begin position="6"/>
        <end position="43"/>
    </location>
</feature>
<protein>
    <submittedName>
        <fullName evidence="2">XRE family transcriptional regulator</fullName>
    </submittedName>
</protein>
<dbReference type="PANTHER" id="PTHR13696">
    <property type="entry name" value="P-LOOP CONTAINING NUCLEOSIDE TRIPHOSPHATE HYDROLASE"/>
    <property type="match status" value="1"/>
</dbReference>
<dbReference type="InterPro" id="IPR010982">
    <property type="entry name" value="Lambda_DNA-bd_dom_sf"/>
</dbReference>
<dbReference type="CDD" id="cd02042">
    <property type="entry name" value="ParAB_family"/>
    <property type="match status" value="1"/>
</dbReference>
<dbReference type="EMBL" id="QOKV01000009">
    <property type="protein sequence ID" value="KAA0684855.1"/>
    <property type="molecule type" value="Genomic_DNA"/>
</dbReference>
<reference evidence="2 3" key="1">
    <citation type="submission" date="2018-07" db="EMBL/GenBank/DDBJ databases">
        <title>Genome sequence of Roseomonas fauriae ATCC 49958.</title>
        <authorList>
            <person name="Sant'Anna F.H."/>
            <person name="Baldani J.I."/>
            <person name="Zilli J.E."/>
            <person name="Reis V.M."/>
            <person name="Hartmann A."/>
            <person name="Cruz L."/>
            <person name="de Souza E.M."/>
            <person name="de Oliveira Pedrosa F."/>
            <person name="Passaglia L.M.P."/>
        </authorList>
    </citation>
    <scope>NUCLEOTIDE SEQUENCE [LARGE SCALE GENOMIC DNA]</scope>
    <source>
        <strain evidence="2 3">ATCC 49958</strain>
    </source>
</reference>
<dbReference type="Gene3D" id="3.40.50.300">
    <property type="entry name" value="P-loop containing nucleotide triphosphate hydrolases"/>
    <property type="match status" value="1"/>
</dbReference>
<dbReference type="SUPFAM" id="SSF47413">
    <property type="entry name" value="lambda repressor-like DNA-binding domains"/>
    <property type="match status" value="1"/>
</dbReference>
<accession>A0A6L3AYQ0</accession>
<dbReference type="Gene3D" id="1.10.260.40">
    <property type="entry name" value="lambda repressor-like DNA-binding domains"/>
    <property type="match status" value="1"/>
</dbReference>
<name>A0A6L3AYQ0_AZOBR</name>
<dbReference type="InterPro" id="IPR027417">
    <property type="entry name" value="P-loop_NTPase"/>
</dbReference>
<dbReference type="Proteomes" id="UP000476837">
    <property type="component" value="Unassembled WGS sequence"/>
</dbReference>
<dbReference type="GO" id="GO:0003677">
    <property type="term" value="F:DNA binding"/>
    <property type="evidence" value="ECO:0007669"/>
    <property type="project" value="InterPro"/>
</dbReference>
<evidence type="ECO:0000313" key="2">
    <source>
        <dbReference type="EMBL" id="KAA0684855.1"/>
    </source>
</evidence>
<dbReference type="CDD" id="cd00093">
    <property type="entry name" value="HTH_XRE"/>
    <property type="match status" value="1"/>
</dbReference>
<dbReference type="InterPro" id="IPR025669">
    <property type="entry name" value="AAA_dom"/>
</dbReference>
<gene>
    <name evidence="2" type="ORF">DS837_15300</name>
</gene>
<proteinExistence type="predicted"/>
<dbReference type="RefSeq" id="WP_149165569.1">
    <property type="nucleotide sequence ID" value="NZ_QOKV01000009.1"/>
</dbReference>
<dbReference type="AlphaFoldDB" id="A0A6L3AYQ0"/>
<dbReference type="InterPro" id="IPR001387">
    <property type="entry name" value="Cro/C1-type_HTH"/>
</dbReference>
<sequence>MAGESLKGLREERGWSQTELAAWLNESLGRKYDRAQISRWESGSERTPKTVVDAVETERSTDRPRHATVVMCGSAKGGVSKTTSALCIAYCLLAQGSKVLLIDCDSQGSATVHLGYSPAQMDQMEVERRTLYYALADDKPFTDYIIQTPEPRLDLLPAFMSLADADVELALGKLAPLRQRVGEVRNQYDFIVLDTAPNLGAVTVSALEASDLLLVPCQTEALALVGLRNVLHSLENLRRRRNPGLRMLGILPTLFSARLTQDQATLEDLRRGYGDRYRIFDPIPRATVFAQAAASGVIPLAAVKSIPGRAVFEEIAAAARAAAKELKAHVA</sequence>
<dbReference type="Pfam" id="PF13614">
    <property type="entry name" value="AAA_31"/>
    <property type="match status" value="1"/>
</dbReference>
<dbReference type="InterPro" id="IPR050678">
    <property type="entry name" value="DNA_Partitioning_ATPase"/>
</dbReference>
<dbReference type="PROSITE" id="PS50943">
    <property type="entry name" value="HTH_CROC1"/>
    <property type="match status" value="1"/>
</dbReference>
<organism evidence="2 3">
    <name type="scientific">Azospirillum brasilense</name>
    <dbReference type="NCBI Taxonomy" id="192"/>
    <lineage>
        <taxon>Bacteria</taxon>
        <taxon>Pseudomonadati</taxon>
        <taxon>Pseudomonadota</taxon>
        <taxon>Alphaproteobacteria</taxon>
        <taxon>Rhodospirillales</taxon>
        <taxon>Azospirillaceae</taxon>
        <taxon>Azospirillum</taxon>
    </lineage>
</organism>
<dbReference type="PANTHER" id="PTHR13696:SF98">
    <property type="entry name" value="PLASMID PARTITION PROTEIN A"/>
    <property type="match status" value="1"/>
</dbReference>
<evidence type="ECO:0000313" key="3">
    <source>
        <dbReference type="Proteomes" id="UP000476837"/>
    </source>
</evidence>
<dbReference type="SUPFAM" id="SSF52540">
    <property type="entry name" value="P-loop containing nucleoside triphosphate hydrolases"/>
    <property type="match status" value="1"/>
</dbReference>
<comment type="caution">
    <text evidence="2">The sequence shown here is derived from an EMBL/GenBank/DDBJ whole genome shotgun (WGS) entry which is preliminary data.</text>
</comment>